<dbReference type="EC" id="7.1.1.-" evidence="3"/>
<dbReference type="PROSITE" id="PS00542">
    <property type="entry name" value="COMPLEX1_30K"/>
    <property type="match status" value="1"/>
</dbReference>
<comment type="catalytic activity">
    <reaction evidence="3 5">
        <text>a quinone + NADH + 5 H(+)(in) = a quinol + NAD(+) + 4 H(+)(out)</text>
        <dbReference type="Rhea" id="RHEA:57888"/>
        <dbReference type="ChEBI" id="CHEBI:15378"/>
        <dbReference type="ChEBI" id="CHEBI:24646"/>
        <dbReference type="ChEBI" id="CHEBI:57540"/>
        <dbReference type="ChEBI" id="CHEBI:57945"/>
        <dbReference type="ChEBI" id="CHEBI:132124"/>
    </reaction>
</comment>
<protein>
    <recommendedName>
        <fullName evidence="3">NADH-quinone oxidoreductase subunit C</fullName>
        <ecNumber evidence="3">7.1.1.-</ecNumber>
    </recommendedName>
    <alternativeName>
        <fullName evidence="3">NADH dehydrogenase I subunit C</fullName>
    </alternativeName>
    <alternativeName>
        <fullName evidence="3">NDH-1 subunit C</fullName>
    </alternativeName>
</protein>
<keyword evidence="3 4" id="KW-0520">NAD</keyword>
<comment type="similarity">
    <text evidence="1 3 4">Belongs to the complex I 30 kDa subunit family.</text>
</comment>
<evidence type="ECO:0000256" key="3">
    <source>
        <dbReference type="HAMAP-Rule" id="MF_01357"/>
    </source>
</evidence>
<dbReference type="InterPro" id="IPR037232">
    <property type="entry name" value="NADH_quin_OxRdtase_su_C/D-like"/>
</dbReference>
<dbReference type="InterPro" id="IPR010218">
    <property type="entry name" value="NADH_DH_suC"/>
</dbReference>
<reference evidence="9" key="1">
    <citation type="journal article" date="2019" name="Int. J. Syst. Evol. Microbiol.">
        <title>The Global Catalogue of Microorganisms (GCM) 10K type strain sequencing project: providing services to taxonomists for standard genome sequencing and annotation.</title>
        <authorList>
            <consortium name="The Broad Institute Genomics Platform"/>
            <consortium name="The Broad Institute Genome Sequencing Center for Infectious Disease"/>
            <person name="Wu L."/>
            <person name="Ma J."/>
        </authorList>
    </citation>
    <scope>NUCLEOTIDE SEQUENCE [LARGE SCALE GENOMIC DNA]</scope>
    <source>
        <strain evidence="9">JCM 17925</strain>
    </source>
</reference>
<dbReference type="Gene3D" id="3.30.460.80">
    <property type="entry name" value="NADH:ubiquinone oxidoreductase, 30kDa subunit"/>
    <property type="match status" value="1"/>
</dbReference>
<dbReference type="InterPro" id="IPR020396">
    <property type="entry name" value="NADH_UbQ_OxRdtase_CS"/>
</dbReference>
<feature type="region of interest" description="Disordered" evidence="6">
    <location>
        <begin position="161"/>
        <end position="184"/>
    </location>
</feature>
<keyword evidence="3" id="KW-1003">Cell membrane</keyword>
<evidence type="ECO:0000313" key="9">
    <source>
        <dbReference type="Proteomes" id="UP001500936"/>
    </source>
</evidence>
<name>A0ABP8KNX8_9BACT</name>
<evidence type="ECO:0000256" key="5">
    <source>
        <dbReference type="RuleBase" id="RU003582"/>
    </source>
</evidence>
<dbReference type="HAMAP" id="MF_01357">
    <property type="entry name" value="NDH1_NuoC"/>
    <property type="match status" value="1"/>
</dbReference>
<proteinExistence type="inferred from homology"/>
<evidence type="ECO:0000259" key="7">
    <source>
        <dbReference type="Pfam" id="PF00329"/>
    </source>
</evidence>
<dbReference type="NCBIfam" id="TIGR01961">
    <property type="entry name" value="NuoC_fam"/>
    <property type="match status" value="1"/>
</dbReference>
<keyword evidence="9" id="KW-1185">Reference proteome</keyword>
<keyword evidence="2 3" id="KW-0813">Transport</keyword>
<evidence type="ECO:0000313" key="8">
    <source>
        <dbReference type="EMBL" id="GAA4412109.1"/>
    </source>
</evidence>
<sequence length="184" mass="20911">MMTFDDIRTLLDKQFSGSVLSANTQNPQPYLVVSAEHIADICRFLKQDERLFFDLLACISAIDNGPAAAGAPVGTMEVVYNLTSIPYGHNLMIKVVVERNTDEEPLPTIPSVSHIWRTADWHEREAFDLIGIRFTGHPDLRRILMPTDWEGHPLRRDYKDPERYHGIRTQQPLDPPGVGHELPK</sequence>
<dbReference type="EMBL" id="BAABHB010000009">
    <property type="protein sequence ID" value="GAA4412109.1"/>
    <property type="molecule type" value="Genomic_DNA"/>
</dbReference>
<keyword evidence="3 5" id="KW-0874">Quinone</keyword>
<keyword evidence="3 4" id="KW-1278">Translocase</keyword>
<organism evidence="8 9">
    <name type="scientific">Nibrella viscosa</name>
    <dbReference type="NCBI Taxonomy" id="1084524"/>
    <lineage>
        <taxon>Bacteria</taxon>
        <taxon>Pseudomonadati</taxon>
        <taxon>Bacteroidota</taxon>
        <taxon>Cytophagia</taxon>
        <taxon>Cytophagales</taxon>
        <taxon>Spirosomataceae</taxon>
        <taxon>Nibrella</taxon>
    </lineage>
</organism>
<dbReference type="Pfam" id="PF00329">
    <property type="entry name" value="Complex1_30kDa"/>
    <property type="match status" value="1"/>
</dbReference>
<evidence type="ECO:0000256" key="2">
    <source>
        <dbReference type="ARBA" id="ARBA00022448"/>
    </source>
</evidence>
<keyword evidence="3" id="KW-0472">Membrane</keyword>
<comment type="function">
    <text evidence="3">NDH-1 shuttles electrons from NADH, via FMN and iron-sulfur (Fe-S) centers, to quinones in the respiratory chain. The immediate electron acceptor for the enzyme in this species is believed to be a menaquinone. Couples the redox reaction to proton translocation (for every two electrons transferred, four hydrogen ions are translocated across the cytoplasmic membrane), and thus conserves the redox energy in a proton gradient.</text>
</comment>
<gene>
    <name evidence="3" type="primary">nuoC</name>
    <name evidence="8" type="ORF">GCM10023187_38710</name>
</gene>
<dbReference type="PANTHER" id="PTHR10884">
    <property type="entry name" value="NADH DEHYDROGENASE UBIQUINONE IRON-SULFUR PROTEIN 3"/>
    <property type="match status" value="1"/>
</dbReference>
<accession>A0ABP8KNX8</accession>
<evidence type="ECO:0000256" key="1">
    <source>
        <dbReference type="ARBA" id="ARBA00007569"/>
    </source>
</evidence>
<dbReference type="SUPFAM" id="SSF143243">
    <property type="entry name" value="Nqo5-like"/>
    <property type="match status" value="1"/>
</dbReference>
<evidence type="ECO:0000256" key="6">
    <source>
        <dbReference type="SAM" id="MobiDB-lite"/>
    </source>
</evidence>
<evidence type="ECO:0000256" key="4">
    <source>
        <dbReference type="RuleBase" id="RU003456"/>
    </source>
</evidence>
<comment type="subcellular location">
    <subcellularLocation>
        <location evidence="3">Cell membrane</location>
        <topology evidence="3">Peripheral membrane protein</topology>
        <orientation evidence="3">Cytoplasmic side</orientation>
    </subcellularLocation>
</comment>
<feature type="domain" description="NADH:ubiquinone oxidoreductase 30kDa subunit" evidence="7">
    <location>
        <begin position="32"/>
        <end position="160"/>
    </location>
</feature>
<dbReference type="PANTHER" id="PTHR10884:SF14">
    <property type="entry name" value="NADH DEHYDROGENASE [UBIQUINONE] IRON-SULFUR PROTEIN 3, MITOCHONDRIAL"/>
    <property type="match status" value="1"/>
</dbReference>
<dbReference type="InterPro" id="IPR001268">
    <property type="entry name" value="NADH_UbQ_OxRdtase_30kDa_su"/>
</dbReference>
<comment type="caution">
    <text evidence="8">The sequence shown here is derived from an EMBL/GenBank/DDBJ whole genome shotgun (WGS) entry which is preliminary data.</text>
</comment>
<comment type="subunit">
    <text evidence="3">NDH-1 is composed of 14 different subunits. Subunits NuoB, C, D, E, F, and G constitute the peripheral sector of the complex.</text>
</comment>
<dbReference type="Proteomes" id="UP001500936">
    <property type="component" value="Unassembled WGS sequence"/>
</dbReference>